<comment type="subcellular location">
    <subcellularLocation>
        <location evidence="1">Nucleus</location>
    </subcellularLocation>
</comment>
<evidence type="ECO:0000313" key="9">
    <source>
        <dbReference type="Proteomes" id="UP000265120"/>
    </source>
</evidence>
<reference evidence="8" key="3">
    <citation type="submission" date="2025-09" db="UniProtKB">
        <authorList>
            <consortium name="Ensembl"/>
        </authorList>
    </citation>
    <scope>IDENTIFICATION</scope>
</reference>
<dbReference type="InterPro" id="IPR011598">
    <property type="entry name" value="bHLH_dom"/>
</dbReference>
<feature type="compositionally biased region" description="Polar residues" evidence="6">
    <location>
        <begin position="216"/>
        <end position="232"/>
    </location>
</feature>
<dbReference type="GO" id="GO:0005634">
    <property type="term" value="C:nucleus"/>
    <property type="evidence" value="ECO:0007669"/>
    <property type="project" value="UniProtKB-SubCell"/>
</dbReference>
<evidence type="ECO:0000256" key="1">
    <source>
        <dbReference type="ARBA" id="ARBA00004123"/>
    </source>
</evidence>
<reference evidence="8 9" key="1">
    <citation type="journal article" date="2014" name="Nat. Genet.">
        <title>Whole-genome sequence of a flatfish provides insights into ZW sex chromosome evolution and adaptation to a benthic lifestyle.</title>
        <authorList>
            <person name="Chen S."/>
            <person name="Zhang G."/>
            <person name="Shao C."/>
            <person name="Huang Q."/>
            <person name="Liu G."/>
            <person name="Zhang P."/>
            <person name="Song W."/>
            <person name="An N."/>
            <person name="Chalopin D."/>
            <person name="Volff J.N."/>
            <person name="Hong Y."/>
            <person name="Li Q."/>
            <person name="Sha Z."/>
            <person name="Zhou H."/>
            <person name="Xie M."/>
            <person name="Yu Q."/>
            <person name="Liu Y."/>
            <person name="Xiang H."/>
            <person name="Wang N."/>
            <person name="Wu K."/>
            <person name="Yang C."/>
            <person name="Zhou Q."/>
            <person name="Liao X."/>
            <person name="Yang L."/>
            <person name="Hu Q."/>
            <person name="Zhang J."/>
            <person name="Meng L."/>
            <person name="Jin L."/>
            <person name="Tian Y."/>
            <person name="Lian J."/>
            <person name="Yang J."/>
            <person name="Miao G."/>
            <person name="Liu S."/>
            <person name="Liang Z."/>
            <person name="Yan F."/>
            <person name="Li Y."/>
            <person name="Sun B."/>
            <person name="Zhang H."/>
            <person name="Zhang J."/>
            <person name="Zhu Y."/>
            <person name="Du M."/>
            <person name="Zhao Y."/>
            <person name="Schartl M."/>
            <person name="Tang Q."/>
            <person name="Wang J."/>
        </authorList>
    </citation>
    <scope>NUCLEOTIDE SEQUENCE</scope>
</reference>
<dbReference type="RefSeq" id="XP_024917474.1">
    <property type="nucleotide sequence ID" value="XM_025061706.1"/>
</dbReference>
<proteinExistence type="predicted"/>
<dbReference type="OMA" id="MNCSLER"/>
<feature type="domain" description="BHLH" evidence="7">
    <location>
        <begin position="13"/>
        <end position="70"/>
    </location>
</feature>
<evidence type="ECO:0000256" key="2">
    <source>
        <dbReference type="ARBA" id="ARBA00022491"/>
    </source>
</evidence>
<dbReference type="OrthoDB" id="8930573at2759"/>
<name>A0A3P8WBV3_CYNSE</name>
<dbReference type="Ensembl" id="ENSCSET00000022374.1">
    <property type="protein sequence ID" value="ENSCSEP00000022095.1"/>
    <property type="gene ID" value="ENSCSEG00000014079.1"/>
</dbReference>
<dbReference type="CDD" id="cd11462">
    <property type="entry name" value="bHLH-O_HES7"/>
    <property type="match status" value="1"/>
</dbReference>
<dbReference type="GeneTree" id="ENSGT00700000104815"/>
<dbReference type="Pfam" id="PF00010">
    <property type="entry name" value="HLH"/>
    <property type="match status" value="1"/>
</dbReference>
<evidence type="ECO:0000256" key="4">
    <source>
        <dbReference type="ARBA" id="ARBA00023163"/>
    </source>
</evidence>
<keyword evidence="3" id="KW-0805">Transcription regulation</keyword>
<dbReference type="SMART" id="SM00353">
    <property type="entry name" value="HLH"/>
    <property type="match status" value="1"/>
</dbReference>
<dbReference type="InterPro" id="IPR032644">
    <property type="entry name" value="HES-7_bHLH-O"/>
</dbReference>
<keyword evidence="4" id="KW-0804">Transcription</keyword>
<dbReference type="GO" id="GO:0046983">
    <property type="term" value="F:protein dimerization activity"/>
    <property type="evidence" value="ECO:0007669"/>
    <property type="project" value="InterPro"/>
</dbReference>
<evidence type="ECO:0000256" key="5">
    <source>
        <dbReference type="ARBA" id="ARBA00023242"/>
    </source>
</evidence>
<feature type="region of interest" description="Disordered" evidence="6">
    <location>
        <begin position="189"/>
        <end position="232"/>
    </location>
</feature>
<dbReference type="KEGG" id="csem:103388960"/>
<evidence type="ECO:0000256" key="6">
    <source>
        <dbReference type="SAM" id="MobiDB-lite"/>
    </source>
</evidence>
<dbReference type="PROSITE" id="PS50888">
    <property type="entry name" value="BHLH"/>
    <property type="match status" value="1"/>
</dbReference>
<dbReference type="InterPro" id="IPR050370">
    <property type="entry name" value="HES_HEY"/>
</dbReference>
<dbReference type="SUPFAM" id="SSF47459">
    <property type="entry name" value="HLH, helix-loop-helix DNA-binding domain"/>
    <property type="match status" value="1"/>
</dbReference>
<dbReference type="RefSeq" id="XP_008322424.1">
    <property type="nucleotide sequence ID" value="XM_008324202.3"/>
</dbReference>
<feature type="compositionally biased region" description="Polar residues" evidence="6">
    <location>
        <begin position="189"/>
        <end position="199"/>
    </location>
</feature>
<dbReference type="InParanoid" id="A0A3P8WBV3"/>
<dbReference type="AlphaFoldDB" id="A0A3P8WBV3"/>
<reference evidence="8" key="2">
    <citation type="submission" date="2025-08" db="UniProtKB">
        <authorList>
            <consortium name="Ensembl"/>
        </authorList>
    </citation>
    <scope>IDENTIFICATION</scope>
</reference>
<accession>A0A3P8WBV3</accession>
<keyword evidence="2" id="KW-0678">Repressor</keyword>
<keyword evidence="9" id="KW-1185">Reference proteome</keyword>
<protein>
    <submittedName>
        <fullName evidence="8">Transcription factor HES-4-A-like</fullName>
    </submittedName>
</protein>
<organism evidence="8 9">
    <name type="scientific">Cynoglossus semilaevis</name>
    <name type="common">Tongue sole</name>
    <dbReference type="NCBI Taxonomy" id="244447"/>
    <lineage>
        <taxon>Eukaryota</taxon>
        <taxon>Metazoa</taxon>
        <taxon>Chordata</taxon>
        <taxon>Craniata</taxon>
        <taxon>Vertebrata</taxon>
        <taxon>Euteleostomi</taxon>
        <taxon>Actinopterygii</taxon>
        <taxon>Neopterygii</taxon>
        <taxon>Teleostei</taxon>
        <taxon>Neoteleostei</taxon>
        <taxon>Acanthomorphata</taxon>
        <taxon>Carangaria</taxon>
        <taxon>Pleuronectiformes</taxon>
        <taxon>Pleuronectoidei</taxon>
        <taxon>Cynoglossidae</taxon>
        <taxon>Cynoglossinae</taxon>
        <taxon>Cynoglossus</taxon>
    </lineage>
</organism>
<dbReference type="InterPro" id="IPR036638">
    <property type="entry name" value="HLH_DNA-bd_sf"/>
</dbReference>
<sequence>MKLLQETEEATRDRKVIKSQVEKRRRERMNASLERLRSMLLQEPQHLSGAQGRVEKAEILEHTVLFLQRTIQGDKSTTGGGEKQSFQDGFSACFQRAAHFLGSQGKDLWMGASLDASCVSARFPQPDSDSTVHRGLNRNDTSCSLSPGSLMRTKSILRMLRQKSDHRLGMAQTFSANTSPHPYRHPIQQSFSIVSSPPQKQKCRRAGVEREGSKQALGQASSLNQTLWRPWP</sequence>
<evidence type="ECO:0000259" key="7">
    <source>
        <dbReference type="PROSITE" id="PS50888"/>
    </source>
</evidence>
<keyword evidence="5" id="KW-0539">Nucleus</keyword>
<dbReference type="Gene3D" id="4.10.280.10">
    <property type="entry name" value="Helix-loop-helix DNA-binding domain"/>
    <property type="match status" value="1"/>
</dbReference>
<dbReference type="Proteomes" id="UP000265120">
    <property type="component" value="Chromosome 13"/>
</dbReference>
<dbReference type="GeneID" id="103388960"/>
<dbReference type="PANTHER" id="PTHR10985">
    <property type="entry name" value="BASIC HELIX-LOOP-HELIX TRANSCRIPTION FACTOR, HES-RELATED"/>
    <property type="match status" value="1"/>
</dbReference>
<evidence type="ECO:0000256" key="3">
    <source>
        <dbReference type="ARBA" id="ARBA00023015"/>
    </source>
</evidence>
<evidence type="ECO:0000313" key="8">
    <source>
        <dbReference type="Ensembl" id="ENSCSEP00000022095.1"/>
    </source>
</evidence>